<accession>A0ABS1H6Z3</accession>
<protein>
    <submittedName>
        <fullName evidence="1">Uncharacterized protein</fullName>
    </submittedName>
</protein>
<evidence type="ECO:0000313" key="1">
    <source>
        <dbReference type="EMBL" id="MBK3495165.1"/>
    </source>
</evidence>
<reference evidence="1 2" key="1">
    <citation type="submission" date="2020-12" db="EMBL/GenBank/DDBJ databases">
        <title>YIM B01967 draft genome.</title>
        <authorList>
            <person name="Yan X."/>
        </authorList>
    </citation>
    <scope>NUCLEOTIDE SEQUENCE [LARGE SCALE GENOMIC DNA]</scope>
    <source>
        <strain evidence="1 2">YIM B01967</strain>
    </source>
</reference>
<dbReference type="RefSeq" id="WP_200748933.1">
    <property type="nucleotide sequence ID" value="NZ_JAEOAH010000011.1"/>
</dbReference>
<sequence>MNKEGFDSENTIYIGRFCSFSTILRTIISKITVAVTEFATNAKIAAAYRINIPDTIEDKMRHYMKLIVSCKNEVASIRAPSVDIKV</sequence>
<gene>
    <name evidence="1" type="ORF">JFL43_09915</name>
</gene>
<organism evidence="1 2">
    <name type="scientific">Viridibacillus soli</name>
    <dbReference type="NCBI Taxonomy" id="2798301"/>
    <lineage>
        <taxon>Bacteria</taxon>
        <taxon>Bacillati</taxon>
        <taxon>Bacillota</taxon>
        <taxon>Bacilli</taxon>
        <taxon>Bacillales</taxon>
        <taxon>Caryophanaceae</taxon>
        <taxon>Viridibacillus</taxon>
    </lineage>
</organism>
<comment type="caution">
    <text evidence="1">The sequence shown here is derived from an EMBL/GenBank/DDBJ whole genome shotgun (WGS) entry which is preliminary data.</text>
</comment>
<dbReference type="Proteomes" id="UP000618943">
    <property type="component" value="Unassembled WGS sequence"/>
</dbReference>
<proteinExistence type="predicted"/>
<dbReference type="EMBL" id="JAEOAH010000011">
    <property type="protein sequence ID" value="MBK3495165.1"/>
    <property type="molecule type" value="Genomic_DNA"/>
</dbReference>
<name>A0ABS1H6Z3_9BACL</name>
<evidence type="ECO:0000313" key="2">
    <source>
        <dbReference type="Proteomes" id="UP000618943"/>
    </source>
</evidence>
<keyword evidence="2" id="KW-1185">Reference proteome</keyword>